<evidence type="ECO:0008006" key="4">
    <source>
        <dbReference type="Google" id="ProtNLM"/>
    </source>
</evidence>
<protein>
    <recommendedName>
        <fullName evidence="4">Mucin</fullName>
    </recommendedName>
</protein>
<evidence type="ECO:0000313" key="2">
    <source>
        <dbReference type="EMBL" id="KAL2819881.1"/>
    </source>
</evidence>
<keyword evidence="3" id="KW-1185">Reference proteome</keyword>
<dbReference type="EMBL" id="JBFXLS010000074">
    <property type="protein sequence ID" value="KAL2819881.1"/>
    <property type="molecule type" value="Genomic_DNA"/>
</dbReference>
<evidence type="ECO:0000256" key="1">
    <source>
        <dbReference type="SAM" id="MobiDB-lite"/>
    </source>
</evidence>
<feature type="compositionally biased region" description="Low complexity" evidence="1">
    <location>
        <begin position="79"/>
        <end position="95"/>
    </location>
</feature>
<evidence type="ECO:0000313" key="3">
    <source>
        <dbReference type="Proteomes" id="UP001610335"/>
    </source>
</evidence>
<reference evidence="2 3" key="1">
    <citation type="submission" date="2024-07" db="EMBL/GenBank/DDBJ databases">
        <title>Section-level genome sequencing and comparative genomics of Aspergillus sections Usti and Cavernicolus.</title>
        <authorList>
            <consortium name="Lawrence Berkeley National Laboratory"/>
            <person name="Nybo J.L."/>
            <person name="Vesth T.C."/>
            <person name="Theobald S."/>
            <person name="Frisvad J.C."/>
            <person name="Larsen T.O."/>
            <person name="Kjaerboelling I."/>
            <person name="Rothschild-Mancinelli K."/>
            <person name="Lyhne E.K."/>
            <person name="Kogle M.E."/>
            <person name="Barry K."/>
            <person name="Clum A."/>
            <person name="Na H."/>
            <person name="Ledsgaard L."/>
            <person name="Lin J."/>
            <person name="Lipzen A."/>
            <person name="Kuo A."/>
            <person name="Riley R."/>
            <person name="Mondo S."/>
            <person name="LaButti K."/>
            <person name="Haridas S."/>
            <person name="Pangalinan J."/>
            <person name="Salamov A.A."/>
            <person name="Simmons B.A."/>
            <person name="Magnuson J.K."/>
            <person name="Chen J."/>
            <person name="Drula E."/>
            <person name="Henrissat B."/>
            <person name="Wiebenga A."/>
            <person name="Lubbers R.J."/>
            <person name="Gomes A.C."/>
            <person name="Makela M.R."/>
            <person name="Stajich J."/>
            <person name="Grigoriev I.V."/>
            <person name="Mortensen U.H."/>
            <person name="De vries R.P."/>
            <person name="Baker S.E."/>
            <person name="Andersen M.R."/>
        </authorList>
    </citation>
    <scope>NUCLEOTIDE SEQUENCE [LARGE SCALE GENOMIC DNA]</scope>
    <source>
        <strain evidence="2 3">CBS 600.67</strain>
    </source>
</reference>
<proteinExistence type="predicted"/>
<dbReference type="Proteomes" id="UP001610335">
    <property type="component" value="Unassembled WGS sequence"/>
</dbReference>
<gene>
    <name evidence="2" type="ORF">BDW59DRAFT_120212</name>
</gene>
<name>A0ABR4HWX5_9EURO</name>
<comment type="caution">
    <text evidence="2">The sequence shown here is derived from an EMBL/GenBank/DDBJ whole genome shotgun (WGS) entry which is preliminary data.</text>
</comment>
<sequence length="298" mass="33892">MEHSLYDSFRWLDEDTDLDLSLDNYQQQVTNSSSYLPPRRRPSFRRTLSFNSVNMSRKSISLPSYGRAPVSSPPVESQSALASIISRRSSLSRPSSKGKPRHASQSSTSSIDPSAQYFHDPEARLKLRVYLASPQNFDETIEFGFPALKEKGVINTEPVRPDSKSQVRGFKGTFLDDGDDDASIPGDKEPCSNISRLSYVLENPQGPQNPPIVDNNRHLPLSEPKTPRNPNTREMTLRMTLTRPDLRADSCRTPTSVTDPTNPLQLSLADDNSEFWEQDTDDQNLMKKMWRKLRRRKY</sequence>
<feature type="region of interest" description="Disordered" evidence="1">
    <location>
        <begin position="206"/>
        <end position="232"/>
    </location>
</feature>
<organism evidence="2 3">
    <name type="scientific">Aspergillus cavernicola</name>
    <dbReference type="NCBI Taxonomy" id="176166"/>
    <lineage>
        <taxon>Eukaryota</taxon>
        <taxon>Fungi</taxon>
        <taxon>Dikarya</taxon>
        <taxon>Ascomycota</taxon>
        <taxon>Pezizomycotina</taxon>
        <taxon>Eurotiomycetes</taxon>
        <taxon>Eurotiomycetidae</taxon>
        <taxon>Eurotiales</taxon>
        <taxon>Aspergillaceae</taxon>
        <taxon>Aspergillus</taxon>
        <taxon>Aspergillus subgen. Nidulantes</taxon>
    </lineage>
</organism>
<feature type="compositionally biased region" description="Polar residues" evidence="1">
    <location>
        <begin position="103"/>
        <end position="113"/>
    </location>
</feature>
<accession>A0ABR4HWX5</accession>
<feature type="region of interest" description="Disordered" evidence="1">
    <location>
        <begin position="79"/>
        <end position="116"/>
    </location>
</feature>